<dbReference type="PROSITE" id="PS01033">
    <property type="entry name" value="GLOBIN"/>
    <property type="match status" value="1"/>
</dbReference>
<dbReference type="GO" id="GO:0019825">
    <property type="term" value="F:oxygen binding"/>
    <property type="evidence" value="ECO:0007669"/>
    <property type="project" value="InterPro"/>
</dbReference>
<name>A0A210PVA2_MIZYE</name>
<feature type="domain" description="Globin" evidence="1">
    <location>
        <begin position="10"/>
        <end position="67"/>
    </location>
</feature>
<dbReference type="InterPro" id="IPR000971">
    <property type="entry name" value="Globin"/>
</dbReference>
<dbReference type="Proteomes" id="UP000242188">
    <property type="component" value="Unassembled WGS sequence"/>
</dbReference>
<keyword evidence="3" id="KW-1185">Reference proteome</keyword>
<dbReference type="Gene3D" id="1.10.490.10">
    <property type="entry name" value="Globins"/>
    <property type="match status" value="1"/>
</dbReference>
<organism evidence="2 3">
    <name type="scientific">Mizuhopecten yessoensis</name>
    <name type="common">Japanese scallop</name>
    <name type="synonym">Patinopecten yessoensis</name>
    <dbReference type="NCBI Taxonomy" id="6573"/>
    <lineage>
        <taxon>Eukaryota</taxon>
        <taxon>Metazoa</taxon>
        <taxon>Spiralia</taxon>
        <taxon>Lophotrochozoa</taxon>
        <taxon>Mollusca</taxon>
        <taxon>Bivalvia</taxon>
        <taxon>Autobranchia</taxon>
        <taxon>Pteriomorphia</taxon>
        <taxon>Pectinida</taxon>
        <taxon>Pectinoidea</taxon>
        <taxon>Pectinidae</taxon>
        <taxon>Mizuhopecten</taxon>
    </lineage>
</organism>
<sequence length="67" mass="7800">MAETQQNVGALTDQEVKLLKDSWGILAEDKKTNGVKLFMKLFRRFSKAKEMFRMFKDKPLEALDYNG</sequence>
<proteinExistence type="predicted"/>
<dbReference type="AlphaFoldDB" id="A0A210PVA2"/>
<evidence type="ECO:0000313" key="2">
    <source>
        <dbReference type="EMBL" id="OWF40394.1"/>
    </source>
</evidence>
<gene>
    <name evidence="2" type="ORF">KP79_PYT16127</name>
</gene>
<dbReference type="EMBL" id="NEDP02005467">
    <property type="protein sequence ID" value="OWF40394.1"/>
    <property type="molecule type" value="Genomic_DNA"/>
</dbReference>
<comment type="caution">
    <text evidence="2">The sequence shown here is derived from an EMBL/GenBank/DDBJ whole genome shotgun (WGS) entry which is preliminary data.</text>
</comment>
<dbReference type="InterPro" id="IPR012292">
    <property type="entry name" value="Globin/Proto"/>
</dbReference>
<evidence type="ECO:0000313" key="3">
    <source>
        <dbReference type="Proteomes" id="UP000242188"/>
    </source>
</evidence>
<evidence type="ECO:0000259" key="1">
    <source>
        <dbReference type="PROSITE" id="PS01033"/>
    </source>
</evidence>
<dbReference type="OrthoDB" id="436496at2759"/>
<dbReference type="GO" id="GO:0020037">
    <property type="term" value="F:heme binding"/>
    <property type="evidence" value="ECO:0007669"/>
    <property type="project" value="InterPro"/>
</dbReference>
<accession>A0A210PVA2</accession>
<dbReference type="SUPFAM" id="SSF46458">
    <property type="entry name" value="Globin-like"/>
    <property type="match status" value="1"/>
</dbReference>
<dbReference type="InterPro" id="IPR009050">
    <property type="entry name" value="Globin-like_sf"/>
</dbReference>
<protein>
    <recommendedName>
        <fullName evidence="1">Globin domain-containing protein</fullName>
    </recommendedName>
</protein>
<reference evidence="2 3" key="1">
    <citation type="journal article" date="2017" name="Nat. Ecol. Evol.">
        <title>Scallop genome provides insights into evolution of bilaterian karyotype and development.</title>
        <authorList>
            <person name="Wang S."/>
            <person name="Zhang J."/>
            <person name="Jiao W."/>
            <person name="Li J."/>
            <person name="Xun X."/>
            <person name="Sun Y."/>
            <person name="Guo X."/>
            <person name="Huan P."/>
            <person name="Dong B."/>
            <person name="Zhang L."/>
            <person name="Hu X."/>
            <person name="Sun X."/>
            <person name="Wang J."/>
            <person name="Zhao C."/>
            <person name="Wang Y."/>
            <person name="Wang D."/>
            <person name="Huang X."/>
            <person name="Wang R."/>
            <person name="Lv J."/>
            <person name="Li Y."/>
            <person name="Zhang Z."/>
            <person name="Liu B."/>
            <person name="Lu W."/>
            <person name="Hui Y."/>
            <person name="Liang J."/>
            <person name="Zhou Z."/>
            <person name="Hou R."/>
            <person name="Li X."/>
            <person name="Liu Y."/>
            <person name="Li H."/>
            <person name="Ning X."/>
            <person name="Lin Y."/>
            <person name="Zhao L."/>
            <person name="Xing Q."/>
            <person name="Dou J."/>
            <person name="Li Y."/>
            <person name="Mao J."/>
            <person name="Guo H."/>
            <person name="Dou H."/>
            <person name="Li T."/>
            <person name="Mu C."/>
            <person name="Jiang W."/>
            <person name="Fu Q."/>
            <person name="Fu X."/>
            <person name="Miao Y."/>
            <person name="Liu J."/>
            <person name="Yu Q."/>
            <person name="Li R."/>
            <person name="Liao H."/>
            <person name="Li X."/>
            <person name="Kong Y."/>
            <person name="Jiang Z."/>
            <person name="Chourrout D."/>
            <person name="Li R."/>
            <person name="Bao Z."/>
        </authorList>
    </citation>
    <scope>NUCLEOTIDE SEQUENCE [LARGE SCALE GENOMIC DNA]</scope>
    <source>
        <strain evidence="2 3">PY_sf001</strain>
    </source>
</reference>